<dbReference type="RefSeq" id="WP_183504944.1">
    <property type="nucleotide sequence ID" value="NZ_BSPG01000065.1"/>
</dbReference>
<reference evidence="2" key="4">
    <citation type="submission" date="2023-01" db="EMBL/GenBank/DDBJ databases">
        <title>Draft genome sequence of Methylobacterium brachythecii strain NBRC 107710.</title>
        <authorList>
            <person name="Sun Q."/>
            <person name="Mori K."/>
        </authorList>
    </citation>
    <scope>NUCLEOTIDE SEQUENCE</scope>
    <source>
        <strain evidence="2">NBRC 107710</strain>
    </source>
</reference>
<sequence length="76" mass="8898">MAIATRRQAITRERIRERAYELWERNHRPEELDMQFWLVAERELRAELEERGQPPEGEPASDDAVAASGDVPRNKP</sequence>
<organism evidence="3 4">
    <name type="scientific">Methylobacterium brachythecii</name>
    <dbReference type="NCBI Taxonomy" id="1176177"/>
    <lineage>
        <taxon>Bacteria</taxon>
        <taxon>Pseudomonadati</taxon>
        <taxon>Pseudomonadota</taxon>
        <taxon>Alphaproteobacteria</taxon>
        <taxon>Hyphomicrobiales</taxon>
        <taxon>Methylobacteriaceae</taxon>
        <taxon>Methylobacterium</taxon>
    </lineage>
</organism>
<reference evidence="2" key="1">
    <citation type="journal article" date="2014" name="Int. J. Syst. Evol. Microbiol.">
        <title>Complete genome of a new Firmicutes species belonging to the dominant human colonic microbiota ('Ruminococcus bicirculans') reveals two chromosomes and a selective capacity to utilize plant glucans.</title>
        <authorList>
            <consortium name="NISC Comparative Sequencing Program"/>
            <person name="Wegmann U."/>
            <person name="Louis P."/>
            <person name="Goesmann A."/>
            <person name="Henrissat B."/>
            <person name="Duncan S.H."/>
            <person name="Flint H.J."/>
        </authorList>
    </citation>
    <scope>NUCLEOTIDE SEQUENCE</scope>
    <source>
        <strain evidence="2">NBRC 107710</strain>
    </source>
</reference>
<dbReference type="Proteomes" id="UP000517759">
    <property type="component" value="Unassembled WGS sequence"/>
</dbReference>
<dbReference type="Pfam" id="PF11154">
    <property type="entry name" value="DUF2934"/>
    <property type="match status" value="1"/>
</dbReference>
<protein>
    <recommendedName>
        <fullName evidence="6">DUF2934 domain-containing protein</fullName>
    </recommendedName>
</protein>
<proteinExistence type="predicted"/>
<name>A0A7W6F6T1_9HYPH</name>
<accession>A0A7W6F6T1</accession>
<dbReference type="EMBL" id="BSPG01000065">
    <property type="protein sequence ID" value="GLS46969.1"/>
    <property type="molecule type" value="Genomic_DNA"/>
</dbReference>
<comment type="caution">
    <text evidence="3">The sequence shown here is derived from an EMBL/GenBank/DDBJ whole genome shotgun (WGS) entry which is preliminary data.</text>
</comment>
<evidence type="ECO:0000313" key="3">
    <source>
        <dbReference type="EMBL" id="MBB3902767.1"/>
    </source>
</evidence>
<evidence type="ECO:0000313" key="5">
    <source>
        <dbReference type="Proteomes" id="UP001156881"/>
    </source>
</evidence>
<evidence type="ECO:0000313" key="4">
    <source>
        <dbReference type="Proteomes" id="UP000517759"/>
    </source>
</evidence>
<reference evidence="3 4" key="3">
    <citation type="submission" date="2020-08" db="EMBL/GenBank/DDBJ databases">
        <title>Genomic Encyclopedia of Type Strains, Phase IV (KMG-IV): sequencing the most valuable type-strain genomes for metagenomic binning, comparative biology and taxonomic classification.</title>
        <authorList>
            <person name="Goeker M."/>
        </authorList>
    </citation>
    <scope>NUCLEOTIDE SEQUENCE [LARGE SCALE GENOMIC DNA]</scope>
    <source>
        <strain evidence="3 4">DSM 24105</strain>
    </source>
</reference>
<evidence type="ECO:0000313" key="2">
    <source>
        <dbReference type="EMBL" id="GLS46969.1"/>
    </source>
</evidence>
<evidence type="ECO:0008006" key="6">
    <source>
        <dbReference type="Google" id="ProtNLM"/>
    </source>
</evidence>
<dbReference type="AlphaFoldDB" id="A0A7W6F6T1"/>
<reference evidence="5" key="2">
    <citation type="journal article" date="2019" name="Int. J. Syst. Evol. Microbiol.">
        <title>The Global Catalogue of Microorganisms (GCM) 10K type strain sequencing project: providing services to taxonomists for standard genome sequencing and annotation.</title>
        <authorList>
            <consortium name="The Broad Institute Genomics Platform"/>
            <consortium name="The Broad Institute Genome Sequencing Center for Infectious Disease"/>
            <person name="Wu L."/>
            <person name="Ma J."/>
        </authorList>
    </citation>
    <scope>NUCLEOTIDE SEQUENCE [LARGE SCALE GENOMIC DNA]</scope>
    <source>
        <strain evidence="5">NBRC 107710</strain>
    </source>
</reference>
<dbReference type="InterPro" id="IPR021327">
    <property type="entry name" value="DUF2934"/>
</dbReference>
<gene>
    <name evidence="2" type="ORF">GCM10007884_49690</name>
    <name evidence="3" type="ORF">GGR33_002262</name>
</gene>
<dbReference type="Proteomes" id="UP001156881">
    <property type="component" value="Unassembled WGS sequence"/>
</dbReference>
<feature type="compositionally biased region" description="Low complexity" evidence="1">
    <location>
        <begin position="62"/>
        <end position="76"/>
    </location>
</feature>
<dbReference type="EMBL" id="JACIDN010000003">
    <property type="protein sequence ID" value="MBB3902767.1"/>
    <property type="molecule type" value="Genomic_DNA"/>
</dbReference>
<evidence type="ECO:0000256" key="1">
    <source>
        <dbReference type="SAM" id="MobiDB-lite"/>
    </source>
</evidence>
<keyword evidence="5" id="KW-1185">Reference proteome</keyword>
<feature type="region of interest" description="Disordered" evidence="1">
    <location>
        <begin position="47"/>
        <end position="76"/>
    </location>
</feature>